<evidence type="ECO:0000313" key="1">
    <source>
        <dbReference type="EMBL" id="OMO58246.1"/>
    </source>
</evidence>
<organism evidence="1 2">
    <name type="scientific">Corchorus olitorius</name>
    <dbReference type="NCBI Taxonomy" id="93759"/>
    <lineage>
        <taxon>Eukaryota</taxon>
        <taxon>Viridiplantae</taxon>
        <taxon>Streptophyta</taxon>
        <taxon>Embryophyta</taxon>
        <taxon>Tracheophyta</taxon>
        <taxon>Spermatophyta</taxon>
        <taxon>Magnoliopsida</taxon>
        <taxon>eudicotyledons</taxon>
        <taxon>Gunneridae</taxon>
        <taxon>Pentapetalae</taxon>
        <taxon>rosids</taxon>
        <taxon>malvids</taxon>
        <taxon>Malvales</taxon>
        <taxon>Malvaceae</taxon>
        <taxon>Grewioideae</taxon>
        <taxon>Apeibeae</taxon>
        <taxon>Corchorus</taxon>
    </lineage>
</organism>
<evidence type="ECO:0008006" key="3">
    <source>
        <dbReference type="Google" id="ProtNLM"/>
    </source>
</evidence>
<dbReference type="EMBL" id="AWUE01022440">
    <property type="protein sequence ID" value="OMO58246.1"/>
    <property type="molecule type" value="Genomic_DNA"/>
</dbReference>
<dbReference type="InterPro" id="IPR008528">
    <property type="entry name" value="unc-13_homologue"/>
</dbReference>
<keyword evidence="2" id="KW-1185">Reference proteome</keyword>
<dbReference type="AlphaFoldDB" id="A0A1R3GJJ7"/>
<dbReference type="STRING" id="93759.A0A1R3GJJ7"/>
<name>A0A1R3GJJ7_9ROSI</name>
<protein>
    <recommendedName>
        <fullName evidence="3">MHD1 domain-containing protein</fullName>
    </recommendedName>
</protein>
<dbReference type="Proteomes" id="UP000187203">
    <property type="component" value="Unassembled WGS sequence"/>
</dbReference>
<sequence length="445" mass="50046">MPNYFTETLTCPFGELATNLSDSELRETAYEILVGACRTTGGKPLTYISQSERNSERAAAPTLTSSASLQRSLTSTAASKVKKALGLKSSRRRKANGESESESERVKKAVTIGELLRVQMGISEQTDSRVRRALLRVAAAQLGRKIESIVLPLEMLQQLKPSDFPNQGEYEAWQRRNLKLLEAGLLLHPLLPLEKTNTAPQRLRQIIRGALEKPMETGKNSESLQALRSIVLSLACRSFDGSVSETSHWADGLPLNLRIYQMLLEACFDVNDEASVIDEIDEVLELIKKTWVVLGMNQMLHNLCFLWILFSRYVATGQVEGDLLFAASNLLMEVEKDAKAMKDPDYSKILSSTLSAILGWAEKRLLAYHNYFHSDNTESMECVVSMGVLSAKIMVEDISHEYRRKRKEIDVAYERVDTYIRSSLRAAFGQASFCYFSIMPLHMNW</sequence>
<reference evidence="2" key="1">
    <citation type="submission" date="2013-09" db="EMBL/GenBank/DDBJ databases">
        <title>Corchorus olitorius genome sequencing.</title>
        <authorList>
            <person name="Alam M."/>
            <person name="Haque M.S."/>
            <person name="Islam M.S."/>
            <person name="Emdad E.M."/>
            <person name="Islam M.M."/>
            <person name="Ahmed B."/>
            <person name="Halim A."/>
            <person name="Hossen Q.M.M."/>
            <person name="Hossain M.Z."/>
            <person name="Ahmed R."/>
            <person name="Khan M.M."/>
            <person name="Islam R."/>
            <person name="Rashid M.M."/>
            <person name="Khan S.A."/>
            <person name="Rahman M.S."/>
            <person name="Alam M."/>
            <person name="Yahiya A.S."/>
            <person name="Khan M.S."/>
            <person name="Azam M.S."/>
            <person name="Haque T."/>
            <person name="Lashkar M.Z.H."/>
            <person name="Akhand A.I."/>
            <person name="Morshed G."/>
            <person name="Roy S."/>
            <person name="Uddin K.S."/>
            <person name="Rabeya T."/>
            <person name="Hossain A.S."/>
            <person name="Chowdhury A."/>
            <person name="Snigdha A.R."/>
            <person name="Mortoza M.S."/>
            <person name="Matin S.A."/>
            <person name="Hoque S.M.E."/>
            <person name="Islam M.K."/>
            <person name="Roy D.K."/>
            <person name="Haider R."/>
            <person name="Moosa M.M."/>
            <person name="Elias S.M."/>
            <person name="Hasan A.M."/>
            <person name="Jahan S."/>
            <person name="Shafiuddin M."/>
            <person name="Mahmood N."/>
            <person name="Shommy N.S."/>
        </authorList>
    </citation>
    <scope>NUCLEOTIDE SEQUENCE [LARGE SCALE GENOMIC DNA]</scope>
    <source>
        <strain evidence="2">cv. O-4</strain>
    </source>
</reference>
<dbReference type="PANTHER" id="PTHR31280">
    <property type="entry name" value="PROTEIN UNC-13 HOMOLOG"/>
    <property type="match status" value="1"/>
</dbReference>
<dbReference type="OrthoDB" id="1689965at2759"/>
<evidence type="ECO:0000313" key="2">
    <source>
        <dbReference type="Proteomes" id="UP000187203"/>
    </source>
</evidence>
<proteinExistence type="predicted"/>
<dbReference type="PANTHER" id="PTHR31280:SF16">
    <property type="entry name" value="GLS PROTEIN (DUF810)"/>
    <property type="match status" value="1"/>
</dbReference>
<comment type="caution">
    <text evidence="1">The sequence shown here is derived from an EMBL/GenBank/DDBJ whole genome shotgun (WGS) entry which is preliminary data.</text>
</comment>
<accession>A0A1R3GJJ7</accession>
<gene>
    <name evidence="1" type="ORF">COLO4_34779</name>
</gene>